<accession>W0SBL5</accession>
<dbReference type="KEGG" id="shd:SUTH_00801"/>
<proteinExistence type="predicted"/>
<feature type="compositionally biased region" description="Basic and acidic residues" evidence="1">
    <location>
        <begin position="117"/>
        <end position="138"/>
    </location>
</feature>
<dbReference type="Proteomes" id="UP000031637">
    <property type="component" value="Chromosome"/>
</dbReference>
<gene>
    <name evidence="3" type="ORF">SUTH_00801</name>
</gene>
<organism evidence="3 4">
    <name type="scientific">Sulfuritalea hydrogenivorans sk43H</name>
    <dbReference type="NCBI Taxonomy" id="1223802"/>
    <lineage>
        <taxon>Bacteria</taxon>
        <taxon>Pseudomonadati</taxon>
        <taxon>Pseudomonadota</taxon>
        <taxon>Betaproteobacteria</taxon>
        <taxon>Nitrosomonadales</taxon>
        <taxon>Sterolibacteriaceae</taxon>
        <taxon>Sulfuritalea</taxon>
    </lineage>
</organism>
<dbReference type="AlphaFoldDB" id="W0SBL5"/>
<feature type="signal peptide" evidence="2">
    <location>
        <begin position="1"/>
        <end position="33"/>
    </location>
</feature>
<feature type="compositionally biased region" description="Basic and acidic residues" evidence="1">
    <location>
        <begin position="68"/>
        <end position="102"/>
    </location>
</feature>
<reference evidence="3 4" key="1">
    <citation type="journal article" date="2014" name="Syst. Appl. Microbiol.">
        <title>Complete genomes of freshwater sulfur oxidizers Sulfuricella denitrificans skB26 and Sulfuritalea hydrogenivorans sk43H: genetic insights into the sulfur oxidation pathway of betaproteobacteria.</title>
        <authorList>
            <person name="Watanabe T."/>
            <person name="Kojima H."/>
            <person name="Fukui M."/>
        </authorList>
    </citation>
    <scope>NUCLEOTIDE SEQUENCE [LARGE SCALE GENOMIC DNA]</scope>
    <source>
        <strain evidence="3">DSM22779</strain>
    </source>
</reference>
<feature type="chain" id="PRO_5004794948" evidence="2">
    <location>
        <begin position="34"/>
        <end position="138"/>
    </location>
</feature>
<dbReference type="EMBL" id="AP012547">
    <property type="protein sequence ID" value="BAO28609.1"/>
    <property type="molecule type" value="Genomic_DNA"/>
</dbReference>
<dbReference type="HOGENOM" id="CLU_168133_0_0_4"/>
<name>W0SBL5_9PROT</name>
<evidence type="ECO:0000313" key="4">
    <source>
        <dbReference type="Proteomes" id="UP000031637"/>
    </source>
</evidence>
<evidence type="ECO:0000256" key="1">
    <source>
        <dbReference type="SAM" id="MobiDB-lite"/>
    </source>
</evidence>
<keyword evidence="4" id="KW-1185">Reference proteome</keyword>
<keyword evidence="2" id="KW-0732">Signal</keyword>
<feature type="region of interest" description="Disordered" evidence="1">
    <location>
        <begin position="36"/>
        <end position="138"/>
    </location>
</feature>
<dbReference type="STRING" id="1223802.SUTH_00801"/>
<protein>
    <submittedName>
        <fullName evidence="3">Uncharacterized protein</fullName>
    </submittedName>
</protein>
<evidence type="ECO:0000313" key="3">
    <source>
        <dbReference type="EMBL" id="BAO28609.1"/>
    </source>
</evidence>
<sequence length="138" mass="15482">MGLSHSKHEEQHMKRTSSLLVAVLAAFALPVLAQTAPAKDPAATPGIDKRQANQQQRIDQGVKSGELTAKEAARLEKGQERVQRMEDKAKADGVVTKQERARLQQAENVQSRHIAKEKHDRQRDRNHDGKKDRPARNK</sequence>
<evidence type="ECO:0000256" key="2">
    <source>
        <dbReference type="SAM" id="SignalP"/>
    </source>
</evidence>